<dbReference type="Pfam" id="PF09358">
    <property type="entry name" value="E1_UFD"/>
    <property type="match status" value="1"/>
</dbReference>
<dbReference type="EMBL" id="JU980782">
    <property type="protein sequence ID" value="AFJ69845.1"/>
    <property type="molecule type" value="mRNA"/>
</dbReference>
<dbReference type="FunFam" id="3.10.290.60:FF:000001">
    <property type="entry name" value="Ubiquitin-activating enzyme E1 2"/>
    <property type="match status" value="1"/>
</dbReference>
<dbReference type="EC" id="6.2.1.45" evidence="4"/>
<evidence type="ECO:0000256" key="8">
    <source>
        <dbReference type="ARBA" id="ARBA00022840"/>
    </source>
</evidence>
<dbReference type="InterPro" id="IPR042302">
    <property type="entry name" value="E1_FCCH_sf"/>
</dbReference>
<accession>I2CSG2</accession>
<comment type="catalytic activity">
    <reaction evidence="1">
        <text>ATP + ubiquitin + [E1 ubiquitin-activating enzyme]-L-cysteine = AMP + diphosphate + S-ubiquitinyl-[E1 ubiquitin-activating enzyme]-L-cysteine.</text>
        <dbReference type="EC" id="6.2.1.45"/>
    </reaction>
</comment>
<feature type="domain" description="Ubiquitin-activating enzyme E1 C-terminal" evidence="11">
    <location>
        <begin position="911"/>
        <end position="1041"/>
    </location>
</feature>
<name>I2CSG2_NANGC</name>
<evidence type="ECO:0000256" key="1">
    <source>
        <dbReference type="ARBA" id="ARBA00000488"/>
    </source>
</evidence>
<dbReference type="InterPro" id="IPR035985">
    <property type="entry name" value="Ubiquitin-activating_enz"/>
</dbReference>
<dbReference type="CDD" id="cd01491">
    <property type="entry name" value="Ube1_repeat1"/>
    <property type="match status" value="1"/>
</dbReference>
<feature type="active site" description="Glycyl thioester intermediate" evidence="9">
    <location>
        <position position="610"/>
    </location>
</feature>
<dbReference type="InterPro" id="IPR038252">
    <property type="entry name" value="UBA_E1_C_sf"/>
</dbReference>
<dbReference type="InterPro" id="IPR018965">
    <property type="entry name" value="Ub-activating_enz_E1_C"/>
</dbReference>
<dbReference type="InterPro" id="IPR019572">
    <property type="entry name" value="UBA_E1_SCCH"/>
</dbReference>
<evidence type="ECO:0000256" key="5">
    <source>
        <dbReference type="ARBA" id="ARBA00022598"/>
    </source>
</evidence>
<sequence length="1046" mass="114559">MEEAKMSTGMEPGHENIDEGLYSRQLYVMGHEAQKRMQASDVLIVGVAGLGIEVAKNVILAGVKSVTLFDPAPVAYPDLAAQFYLSEADLGKPRDQASAPRLAELNPYVPVHVLEPEAGEALTAEAVKRYQVLCVTNRPLAEQLRLNAITHPLNIAFIASEVRGLCGSVFCDFGEAFLVSDPSDEPAINAMIGSITQEDPAVVSVLEEHRHGLETGDVVMIAEVEGMPEVNNQEYRITVTGPSTFQIPISTKGASPYVRGGYLQQIKQARTLTFQPLEKALGASGLGDFVLADFAKMDRPPLLHLGFRALHAFMAKHQGLAPVPGRREDAEEVLALAHSLNEATEGELQIPREVLEKDGARVIRQLALGAAGVLNPMASFFGGIVGQEVLKACSGKFSPIKQWFYFDALECLPTEPVSEAEAAPLNCRYDGQIAVFGKSVQQILGQQAYFLVGAGAIGCEMLKNWAMMGVGTGEKGAVHVTDMDRIEKSNLSRQFLFRANDIGQAKSVCAVRAAQTMNPDLKICAYENRVGADTEDIFNDEFYEQLTGVCTALDNVDARLYMDQRCLFYQLPMLESGTLGTKGNTQVVVPHLTENYGATRDPPEKSIPVCTLKNFPNQIEHTVQWARDWFEGVFKQAPEDVNAYLSNPEYLPHLQTQQNTKLETLRRIQASLNDRPTSFQDCLAWARLRFEELFNNTIRQLLHNFPIDQVTSTGTPFWSGPKKPPTPLSFHPDDPLHLAFVSSVAALRASMYALPAPPSEACAPLAVKAALENVMVPDFSPQDGVKIAVTDTEAKQQAEQGGSDGGAVTSSLDLEARCEAIIASLPPPSALTGFTLQPIDFDKDVDAHMAVVTATSNLRAANYKIPEADMHKTRQIAGKIIPAIATTTALVTGLVCLELYKLVLKKPIEDFKSAFVNLALPLFTFSEPQPPASQTAVVKGEEWKWSAWDRIDIEGDLTLREFLKYMEEQFGLEVSMLSHGVSLLHSSLTSRKNIELRMPMRLSEVVGLVTKKPVPEGKKFLILEVICMDVEGGDDVEVPYVRLRIK</sequence>
<dbReference type="FunFam" id="3.40.50.720:FF:000015">
    <property type="entry name" value="Ubiquitin-activating enzyme E1 1"/>
    <property type="match status" value="1"/>
</dbReference>
<dbReference type="PRINTS" id="PR01849">
    <property type="entry name" value="UBIQUITINACT"/>
</dbReference>
<dbReference type="Gene3D" id="1.10.10.2660">
    <property type="entry name" value="Ubiquitin-activating enzyme E1, SCCH domain"/>
    <property type="match status" value="1"/>
</dbReference>
<reference evidence="12" key="2">
    <citation type="journal article" date="2012" name="Nat. Commun.">
        <title>Draft genome sequence and genetic transformation of the oleaginous alga Nannochloropis gaditana.</title>
        <authorList>
            <person name="Radakovits R."/>
            <person name="Jinkerson R.E."/>
            <person name="Fuerstenberg S.I."/>
            <person name="Tae H."/>
            <person name="Settlage R.E."/>
            <person name="Boore J.L."/>
            <person name="Posewitz M.C."/>
        </authorList>
    </citation>
    <scope>NUCLEOTIDE SEQUENCE</scope>
    <source>
        <strain evidence="12">CCMP526</strain>
    </source>
</reference>
<dbReference type="CDD" id="cd01490">
    <property type="entry name" value="Ube1_repeat2"/>
    <property type="match status" value="1"/>
</dbReference>
<protein>
    <recommendedName>
        <fullName evidence="4">E1 ubiquitin-activating enzyme</fullName>
        <ecNumber evidence="4">6.2.1.45</ecNumber>
    </recommendedName>
</protein>
<reference evidence="12" key="1">
    <citation type="journal article" date="2012" name="Bioengineered">
        <title>Additional insights into the genome of the oleaginous model alga Nannochloropsis gaditana.</title>
        <authorList>
            <person name="Jinkerson R.E."/>
            <person name="Radakovits R."/>
            <person name="Posewitz M.C."/>
        </authorList>
    </citation>
    <scope>NUCLEOTIDE SEQUENCE</scope>
    <source>
        <strain evidence="12">CCMP526</strain>
    </source>
</reference>
<keyword evidence="8 10" id="KW-0067">ATP-binding</keyword>
<evidence type="ECO:0000259" key="11">
    <source>
        <dbReference type="SMART" id="SM00985"/>
    </source>
</evidence>
<dbReference type="GO" id="GO:0016925">
    <property type="term" value="P:protein sumoylation"/>
    <property type="evidence" value="ECO:0007669"/>
    <property type="project" value="TreeGrafter"/>
</dbReference>
<evidence type="ECO:0000256" key="7">
    <source>
        <dbReference type="ARBA" id="ARBA00022786"/>
    </source>
</evidence>
<dbReference type="GO" id="GO:0031510">
    <property type="term" value="C:SUMO activating enzyme complex"/>
    <property type="evidence" value="ECO:0007669"/>
    <property type="project" value="TreeGrafter"/>
</dbReference>
<dbReference type="Gene3D" id="3.50.50.80">
    <property type="entry name" value="Ubiquitin-activating enzyme E1, inactive adenylation domain, subdomain 1"/>
    <property type="match status" value="1"/>
</dbReference>
<dbReference type="Gene3D" id="3.40.50.720">
    <property type="entry name" value="NAD(P)-binding Rossmann-like Domain"/>
    <property type="match status" value="1"/>
</dbReference>
<dbReference type="SMART" id="SM00985">
    <property type="entry name" value="UBA_e1_C"/>
    <property type="match status" value="1"/>
</dbReference>
<organism evidence="12">
    <name type="scientific">Nannochloropsis gaditana (strain CCMP526)</name>
    <name type="common">Green microalga</name>
    <name type="synonym">Microchloropsis gaditana</name>
    <dbReference type="NCBI Taxonomy" id="1093141"/>
    <lineage>
        <taxon>Eukaryota</taxon>
        <taxon>Sar</taxon>
        <taxon>Stramenopiles</taxon>
        <taxon>Ochrophyta</taxon>
        <taxon>Eustigmatophyceae</taxon>
        <taxon>Eustigmatales</taxon>
        <taxon>Monodopsidaceae</taxon>
        <taxon>Nannochloropsis</taxon>
    </lineage>
</organism>
<dbReference type="Gene3D" id="2.40.30.180">
    <property type="entry name" value="Ubiquitin-activating enzyme E1, FCCH domain"/>
    <property type="match status" value="1"/>
</dbReference>
<dbReference type="GO" id="GO:0005737">
    <property type="term" value="C:cytoplasm"/>
    <property type="evidence" value="ECO:0007669"/>
    <property type="project" value="TreeGrafter"/>
</dbReference>
<dbReference type="InterPro" id="IPR000594">
    <property type="entry name" value="ThiF_NAD_FAD-bd"/>
</dbReference>
<dbReference type="Gene3D" id="3.10.290.60">
    <property type="entry name" value="Ubiquitin-activating enzyme E1, UFD domain"/>
    <property type="match status" value="1"/>
</dbReference>
<evidence type="ECO:0000256" key="9">
    <source>
        <dbReference type="PROSITE-ProRule" id="PRU10132"/>
    </source>
</evidence>
<evidence type="ECO:0000256" key="4">
    <source>
        <dbReference type="ARBA" id="ARBA00012990"/>
    </source>
</evidence>
<evidence type="ECO:0000313" key="12">
    <source>
        <dbReference type="EMBL" id="AFJ69845.1"/>
    </source>
</evidence>
<gene>
    <name evidence="12" type="ORF">NGATSA_3056600</name>
</gene>
<evidence type="ECO:0000256" key="10">
    <source>
        <dbReference type="RuleBase" id="RU000519"/>
    </source>
</evidence>
<dbReference type="InterPro" id="IPR042063">
    <property type="entry name" value="Ubi_acti_E1_SCCH"/>
</dbReference>
<dbReference type="UniPathway" id="UPA00143"/>
<dbReference type="FunFam" id="3.50.50.80:FF:000001">
    <property type="entry name" value="ubiquitin-like modifier-activating enzyme 1"/>
    <property type="match status" value="1"/>
</dbReference>
<dbReference type="InterPro" id="IPR018075">
    <property type="entry name" value="UBQ-activ_enz_E1"/>
</dbReference>
<dbReference type="GO" id="GO:0004839">
    <property type="term" value="F:ubiquitin activating enzyme activity"/>
    <property type="evidence" value="ECO:0007669"/>
    <property type="project" value="UniProtKB-EC"/>
</dbReference>
<evidence type="ECO:0000256" key="3">
    <source>
        <dbReference type="ARBA" id="ARBA00005673"/>
    </source>
</evidence>
<dbReference type="NCBIfam" id="TIGR01408">
    <property type="entry name" value="Ube1"/>
    <property type="match status" value="1"/>
</dbReference>
<dbReference type="InterPro" id="IPR018074">
    <property type="entry name" value="UBQ-activ_enz_E1_CS"/>
</dbReference>
<evidence type="ECO:0000256" key="6">
    <source>
        <dbReference type="ARBA" id="ARBA00022741"/>
    </source>
</evidence>
<keyword evidence="6 10" id="KW-0547">Nucleotide-binding</keyword>
<dbReference type="InterPro" id="IPR033127">
    <property type="entry name" value="UBQ-activ_enz_E1_Cys_AS"/>
</dbReference>
<dbReference type="InterPro" id="IPR042449">
    <property type="entry name" value="Ub-E1_IAD_1"/>
</dbReference>
<dbReference type="Pfam" id="PF00899">
    <property type="entry name" value="ThiF"/>
    <property type="match status" value="2"/>
</dbReference>
<comment type="similarity">
    <text evidence="3 10">Belongs to the ubiquitin-activating E1 family.</text>
</comment>
<dbReference type="PROSITE" id="PS00536">
    <property type="entry name" value="UBIQUITIN_ACTIVAT_1"/>
    <property type="match status" value="1"/>
</dbReference>
<dbReference type="SUPFAM" id="SSF69572">
    <property type="entry name" value="Activating enzymes of the ubiquitin-like proteins"/>
    <property type="match status" value="2"/>
</dbReference>
<dbReference type="PANTHER" id="PTHR10953:SF4">
    <property type="entry name" value="UBIQUITIN-ACTIVATING ENZYME E1 C-TERMINAL DOMAIN-CONTAINING PROTEIN"/>
    <property type="match status" value="1"/>
</dbReference>
<dbReference type="PANTHER" id="PTHR10953">
    <property type="entry name" value="UBIQUITIN-ACTIVATING ENZYME E1"/>
    <property type="match status" value="1"/>
</dbReference>
<evidence type="ECO:0000256" key="2">
    <source>
        <dbReference type="ARBA" id="ARBA00004906"/>
    </source>
</evidence>
<keyword evidence="7 10" id="KW-0833">Ubl conjugation pathway</keyword>
<dbReference type="GO" id="GO:0005524">
    <property type="term" value="F:ATP binding"/>
    <property type="evidence" value="ECO:0007669"/>
    <property type="project" value="UniProtKB-KW"/>
</dbReference>
<dbReference type="Gene3D" id="3.40.50.12550">
    <property type="entry name" value="Ubiquitin-activating enzyme E1, inactive adenylation domain, subdomain 2"/>
    <property type="match status" value="1"/>
</dbReference>
<dbReference type="PROSITE" id="PS00865">
    <property type="entry name" value="UBIQUITIN_ACTIVAT_2"/>
    <property type="match status" value="1"/>
</dbReference>
<dbReference type="InterPro" id="IPR045886">
    <property type="entry name" value="ThiF/MoeB/HesA"/>
</dbReference>
<dbReference type="FunFam" id="2.40.30.180:FF:000002">
    <property type="entry name" value="Ubiquitin-activating enzyme E1 2"/>
    <property type="match status" value="1"/>
</dbReference>
<proteinExistence type="evidence at transcript level"/>
<dbReference type="InterPro" id="IPR000011">
    <property type="entry name" value="UBQ/SUMO-activ_enz_E1-like"/>
</dbReference>
<comment type="pathway">
    <text evidence="2">Protein modification; protein ubiquitination.</text>
</comment>
<keyword evidence="5 10" id="KW-0436">Ligase</keyword>
<dbReference type="Pfam" id="PF10585">
    <property type="entry name" value="UBA_E1_SCCH"/>
    <property type="match status" value="1"/>
</dbReference>
<dbReference type="AlphaFoldDB" id="I2CSG2"/>
<dbReference type="GO" id="GO:0019948">
    <property type="term" value="F:SUMO activating enzyme activity"/>
    <property type="evidence" value="ECO:0007669"/>
    <property type="project" value="TreeGrafter"/>
</dbReference>